<dbReference type="AlphaFoldDB" id="A0A1G9QZN2"/>
<organism evidence="2 3">
    <name type="scientific">Megasphaera paucivorans</name>
    <dbReference type="NCBI Taxonomy" id="349095"/>
    <lineage>
        <taxon>Bacteria</taxon>
        <taxon>Bacillati</taxon>
        <taxon>Bacillota</taxon>
        <taxon>Negativicutes</taxon>
        <taxon>Veillonellales</taxon>
        <taxon>Veillonellaceae</taxon>
        <taxon>Megasphaera</taxon>
    </lineage>
</organism>
<dbReference type="EMBL" id="FNHQ01000002">
    <property type="protein sequence ID" value="SDM16469.1"/>
    <property type="molecule type" value="Genomic_DNA"/>
</dbReference>
<gene>
    <name evidence="2" type="ORF">SAMN05660299_00342</name>
</gene>
<dbReference type="Proteomes" id="UP000199309">
    <property type="component" value="Unassembled WGS sequence"/>
</dbReference>
<evidence type="ECO:0000256" key="1">
    <source>
        <dbReference type="SAM" id="MobiDB-lite"/>
    </source>
</evidence>
<dbReference type="RefSeq" id="WP_176762832.1">
    <property type="nucleotide sequence ID" value="NZ_FNHQ01000002.1"/>
</dbReference>
<feature type="compositionally biased region" description="Basic and acidic residues" evidence="1">
    <location>
        <begin position="13"/>
        <end position="24"/>
    </location>
</feature>
<proteinExistence type="predicted"/>
<keyword evidence="3" id="KW-1185">Reference proteome</keyword>
<sequence length="51" mass="6170">MITTQKQCNVTESSKKQDRMKQEYPKQSVWKRLIHDIFHAEPHRNNNDSDK</sequence>
<accession>A0A1G9QZN2</accession>
<reference evidence="2 3" key="1">
    <citation type="submission" date="2016-10" db="EMBL/GenBank/DDBJ databases">
        <authorList>
            <person name="de Groot N.N."/>
        </authorList>
    </citation>
    <scope>NUCLEOTIDE SEQUENCE [LARGE SCALE GENOMIC DNA]</scope>
    <source>
        <strain evidence="2 3">DSM 16981</strain>
    </source>
</reference>
<evidence type="ECO:0000313" key="3">
    <source>
        <dbReference type="Proteomes" id="UP000199309"/>
    </source>
</evidence>
<protein>
    <submittedName>
        <fullName evidence="2">Uncharacterized protein</fullName>
    </submittedName>
</protein>
<feature type="region of interest" description="Disordered" evidence="1">
    <location>
        <begin position="1"/>
        <end position="26"/>
    </location>
</feature>
<feature type="compositionally biased region" description="Polar residues" evidence="1">
    <location>
        <begin position="1"/>
        <end position="12"/>
    </location>
</feature>
<name>A0A1G9QZN2_9FIRM</name>
<evidence type="ECO:0000313" key="2">
    <source>
        <dbReference type="EMBL" id="SDM16469.1"/>
    </source>
</evidence>
<dbReference type="STRING" id="349095.SAMN05660299_00342"/>